<proteinExistence type="predicted"/>
<dbReference type="AlphaFoldDB" id="A0A5B8CJQ7"/>
<dbReference type="PANTHER" id="PTHR30024">
    <property type="entry name" value="ALIPHATIC SULFONATES-BINDING PROTEIN-RELATED"/>
    <property type="match status" value="1"/>
</dbReference>
<feature type="domain" description="SsuA/THI5-like" evidence="2">
    <location>
        <begin position="102"/>
        <end position="273"/>
    </location>
</feature>
<accession>A0A5B8CJQ7</accession>
<evidence type="ECO:0000313" key="3">
    <source>
        <dbReference type="EMBL" id="QDC39738.1"/>
    </source>
</evidence>
<reference evidence="3 4" key="1">
    <citation type="submission" date="2019-06" db="EMBL/GenBank/DDBJ databases">
        <title>Genome organization and adaptive potential of archetypical organophosphate degarding Sphingobium fuliginis ATCC 27551.</title>
        <authorList>
            <person name="Sarwar A."/>
            <person name="Parthasarathy S."/>
            <person name="Singh C."/>
            <person name="Siddavattam D."/>
        </authorList>
    </citation>
    <scope>NUCLEOTIDE SEQUENCE [LARGE SCALE GENOMIC DNA]</scope>
    <source>
        <strain evidence="3 4">ATCC 27551</strain>
    </source>
</reference>
<keyword evidence="1" id="KW-0732">Signal</keyword>
<evidence type="ECO:0000256" key="1">
    <source>
        <dbReference type="SAM" id="SignalP"/>
    </source>
</evidence>
<dbReference type="EMBL" id="CP041017">
    <property type="protein sequence ID" value="QDC39738.1"/>
    <property type="molecule type" value="Genomic_DNA"/>
</dbReference>
<dbReference type="KEGG" id="sufl:FIL70_21420"/>
<dbReference type="SUPFAM" id="SSF53850">
    <property type="entry name" value="Periplasmic binding protein-like II"/>
    <property type="match status" value="1"/>
</dbReference>
<dbReference type="Gene3D" id="3.40.190.10">
    <property type="entry name" value="Periplasmic binding protein-like II"/>
    <property type="match status" value="2"/>
</dbReference>
<protein>
    <submittedName>
        <fullName evidence="3">Transporter substrate-binding domain-containing protein</fullName>
    </submittedName>
</protein>
<feature type="signal peptide" evidence="1">
    <location>
        <begin position="1"/>
        <end position="24"/>
    </location>
</feature>
<organism evidence="3 4">
    <name type="scientific">Sphingobium fuliginis ATCC 27551</name>
    <dbReference type="NCBI Taxonomy" id="1208342"/>
    <lineage>
        <taxon>Bacteria</taxon>
        <taxon>Pseudomonadati</taxon>
        <taxon>Pseudomonadota</taxon>
        <taxon>Alphaproteobacteria</taxon>
        <taxon>Sphingomonadales</taxon>
        <taxon>Sphingomonadaceae</taxon>
        <taxon>Sphingobium</taxon>
    </lineage>
</organism>
<dbReference type="Pfam" id="PF09084">
    <property type="entry name" value="NMT1"/>
    <property type="match status" value="1"/>
</dbReference>
<name>A0A5B8CJQ7_SPHSA</name>
<sequence>MTMRGNKAALAAAMAALAFGGCAAAPSAAVNAPTAAAEPLSVFGHRSVLEFGPALLAAKNAPPGTVVTASGGVPNLWAAPDPALAASVGGHAEGAPPPPNPGMADLAGNAETQTLRMSLKHPDVRIVVTTTEGLYRIVARRSSGIASVADLKGKRIAVFVNTSAAFYLHRLLKGAGLGEADVTIVPLTARAGADAVIKGDVDALSTWEPEAERAALALGDNGLSIQPKGAYREIYSLNARAGTLRDPAKRKQVVAFLRELLAGCRKAEEDPGEMQAMLAERTGQNLELIRQSWHHHRFPCALPDDLLDVMVEEEQWLAKIDGRPPRDRATLSRLIDPSLLREARAR</sequence>
<dbReference type="InterPro" id="IPR015168">
    <property type="entry name" value="SsuA/THI5"/>
</dbReference>
<dbReference type="PANTHER" id="PTHR30024:SF42">
    <property type="entry name" value="ALIPHATIC SULFONATES-BINDING PROTEIN-RELATED"/>
    <property type="match status" value="1"/>
</dbReference>
<feature type="chain" id="PRO_5022917421" evidence="1">
    <location>
        <begin position="25"/>
        <end position="346"/>
    </location>
</feature>
<dbReference type="Proteomes" id="UP000311469">
    <property type="component" value="Chromosome cSF2"/>
</dbReference>
<dbReference type="PROSITE" id="PS51257">
    <property type="entry name" value="PROKAR_LIPOPROTEIN"/>
    <property type="match status" value="1"/>
</dbReference>
<evidence type="ECO:0000313" key="4">
    <source>
        <dbReference type="Proteomes" id="UP000311469"/>
    </source>
</evidence>
<evidence type="ECO:0000259" key="2">
    <source>
        <dbReference type="Pfam" id="PF09084"/>
    </source>
</evidence>
<gene>
    <name evidence="3" type="ORF">FIL70_21420</name>
</gene>